<feature type="compositionally biased region" description="Basic and acidic residues" evidence="8">
    <location>
        <begin position="1"/>
        <end position="12"/>
    </location>
</feature>
<sequence>MSPRDSDPDSRGSGRPADPAFPDDQGLELEPDCTRCPALVDARERISWGNGPEDASIVVVGEAPGYGNPDADRWKGGNWTGKAYTSRHSGRRIRRLLERVGFGDDAYYTNAVKCFPSEPRSVPKSASGETASHDPDDPTTNREPTPEERANCRPHLLRELEILDPATVLATGKHATKTVLAAERAAGEDGEDGPQLEGFVDSVLEPIRCDALGVHLVPVLHPSYQDVWIGRLGYEPAEYRAAIRDALEETTERAEESS</sequence>
<evidence type="ECO:0000313" key="11">
    <source>
        <dbReference type="Proteomes" id="UP000199161"/>
    </source>
</evidence>
<accession>A0A1I1H792</accession>
<dbReference type="PANTHER" id="PTHR33693:SF3">
    <property type="entry name" value="TYPE-5 URACIL-DNA GLYCOSYLASE"/>
    <property type="match status" value="1"/>
</dbReference>
<keyword evidence="4" id="KW-0378">Hydrolase</keyword>
<dbReference type="InterPro" id="IPR036895">
    <property type="entry name" value="Uracil-DNA_glycosylase-like_sf"/>
</dbReference>
<organism evidence="10 11">
    <name type="scientific">Natronobacterium haloterrestre</name>
    <name type="common">Halobiforma haloterrestris</name>
    <dbReference type="NCBI Taxonomy" id="148448"/>
    <lineage>
        <taxon>Archaea</taxon>
        <taxon>Methanobacteriati</taxon>
        <taxon>Methanobacteriota</taxon>
        <taxon>Stenosarchaea group</taxon>
        <taxon>Halobacteria</taxon>
        <taxon>Halobacteriales</taxon>
        <taxon>Natrialbaceae</taxon>
        <taxon>Natronobacterium</taxon>
    </lineage>
</organism>
<dbReference type="RefSeq" id="WP_089788071.1">
    <property type="nucleotide sequence ID" value="NZ_FOKW01000005.1"/>
</dbReference>
<feature type="region of interest" description="Disordered" evidence="8">
    <location>
        <begin position="44"/>
        <end position="84"/>
    </location>
</feature>
<dbReference type="GO" id="GO:0006281">
    <property type="term" value="P:DNA repair"/>
    <property type="evidence" value="ECO:0007669"/>
    <property type="project" value="UniProtKB-KW"/>
</dbReference>
<evidence type="ECO:0000259" key="9">
    <source>
        <dbReference type="SMART" id="SM00986"/>
    </source>
</evidence>
<dbReference type="SMART" id="SM00986">
    <property type="entry name" value="UDG"/>
    <property type="match status" value="1"/>
</dbReference>
<feature type="region of interest" description="Disordered" evidence="8">
    <location>
        <begin position="118"/>
        <end position="149"/>
    </location>
</feature>
<keyword evidence="6" id="KW-0411">Iron-sulfur</keyword>
<dbReference type="SUPFAM" id="SSF52141">
    <property type="entry name" value="Uracil-DNA glycosylase-like"/>
    <property type="match status" value="1"/>
</dbReference>
<keyword evidence="11" id="KW-1185">Reference proteome</keyword>
<gene>
    <name evidence="10" type="ORF">SAMN05444422_105109</name>
</gene>
<dbReference type="PANTHER" id="PTHR33693">
    <property type="entry name" value="TYPE-5 URACIL-DNA GLYCOSYLASE"/>
    <property type="match status" value="1"/>
</dbReference>
<dbReference type="OrthoDB" id="210606at2157"/>
<dbReference type="Proteomes" id="UP000199161">
    <property type="component" value="Unassembled WGS sequence"/>
</dbReference>
<dbReference type="InterPro" id="IPR051536">
    <property type="entry name" value="UDG_Type-4/5"/>
</dbReference>
<evidence type="ECO:0000256" key="1">
    <source>
        <dbReference type="ARBA" id="ARBA00022485"/>
    </source>
</evidence>
<dbReference type="SMART" id="SM00987">
    <property type="entry name" value="UreE_C"/>
    <property type="match status" value="1"/>
</dbReference>
<keyword evidence="3" id="KW-0227">DNA damage</keyword>
<dbReference type="AlphaFoldDB" id="A0A1I1H792"/>
<dbReference type="Pfam" id="PF03167">
    <property type="entry name" value="UDG"/>
    <property type="match status" value="1"/>
</dbReference>
<evidence type="ECO:0000256" key="3">
    <source>
        <dbReference type="ARBA" id="ARBA00022763"/>
    </source>
</evidence>
<dbReference type="InterPro" id="IPR005122">
    <property type="entry name" value="Uracil-DNA_glycosylase-like"/>
</dbReference>
<proteinExistence type="predicted"/>
<reference evidence="11" key="1">
    <citation type="submission" date="2016-10" db="EMBL/GenBank/DDBJ databases">
        <authorList>
            <person name="Varghese N."/>
            <person name="Submissions S."/>
        </authorList>
    </citation>
    <scope>NUCLEOTIDE SEQUENCE [LARGE SCALE GENOMIC DNA]</scope>
    <source>
        <strain evidence="11">DSM 13078</strain>
    </source>
</reference>
<keyword evidence="1" id="KW-0004">4Fe-4S</keyword>
<name>A0A1I1H792_NATHA</name>
<feature type="domain" description="Uracil-DNA glycosylase-like" evidence="9">
    <location>
        <begin position="48"/>
        <end position="244"/>
    </location>
</feature>
<keyword evidence="7" id="KW-0234">DNA repair</keyword>
<keyword evidence="5" id="KW-0408">Iron</keyword>
<protein>
    <submittedName>
        <fullName evidence="10">Uracil-DNA glycosylase, family 4</fullName>
    </submittedName>
</protein>
<dbReference type="GO" id="GO:0051539">
    <property type="term" value="F:4 iron, 4 sulfur cluster binding"/>
    <property type="evidence" value="ECO:0007669"/>
    <property type="project" value="UniProtKB-KW"/>
</dbReference>
<evidence type="ECO:0000313" key="10">
    <source>
        <dbReference type="EMBL" id="SFC17020.1"/>
    </source>
</evidence>
<evidence type="ECO:0000256" key="5">
    <source>
        <dbReference type="ARBA" id="ARBA00023004"/>
    </source>
</evidence>
<dbReference type="GO" id="GO:0097506">
    <property type="term" value="F:deaminated base DNA N-glycosylase activity"/>
    <property type="evidence" value="ECO:0007669"/>
    <property type="project" value="UniProtKB-ARBA"/>
</dbReference>
<feature type="region of interest" description="Disordered" evidence="8">
    <location>
        <begin position="1"/>
        <end position="30"/>
    </location>
</feature>
<evidence type="ECO:0000256" key="4">
    <source>
        <dbReference type="ARBA" id="ARBA00022801"/>
    </source>
</evidence>
<evidence type="ECO:0000256" key="7">
    <source>
        <dbReference type="ARBA" id="ARBA00023204"/>
    </source>
</evidence>
<evidence type="ECO:0000256" key="8">
    <source>
        <dbReference type="SAM" id="MobiDB-lite"/>
    </source>
</evidence>
<dbReference type="CDD" id="cd10030">
    <property type="entry name" value="UDG-F4_TTUDGA_SPO1dp_like"/>
    <property type="match status" value="1"/>
</dbReference>
<evidence type="ECO:0000256" key="6">
    <source>
        <dbReference type="ARBA" id="ARBA00023014"/>
    </source>
</evidence>
<feature type="compositionally biased region" description="Basic and acidic residues" evidence="8">
    <location>
        <begin position="131"/>
        <end position="149"/>
    </location>
</feature>
<dbReference type="Gene3D" id="3.40.470.10">
    <property type="entry name" value="Uracil-DNA glycosylase-like domain"/>
    <property type="match status" value="1"/>
</dbReference>
<dbReference type="EMBL" id="FOKW01000005">
    <property type="protein sequence ID" value="SFC17020.1"/>
    <property type="molecule type" value="Genomic_DNA"/>
</dbReference>
<dbReference type="GO" id="GO:0046872">
    <property type="term" value="F:metal ion binding"/>
    <property type="evidence" value="ECO:0007669"/>
    <property type="project" value="UniProtKB-KW"/>
</dbReference>
<keyword evidence="2" id="KW-0479">Metal-binding</keyword>
<evidence type="ECO:0000256" key="2">
    <source>
        <dbReference type="ARBA" id="ARBA00022723"/>
    </source>
</evidence>